<proteinExistence type="predicted"/>
<organism evidence="1 2">
    <name type="scientific">Humisphaera borealis</name>
    <dbReference type="NCBI Taxonomy" id="2807512"/>
    <lineage>
        <taxon>Bacteria</taxon>
        <taxon>Pseudomonadati</taxon>
        <taxon>Planctomycetota</taxon>
        <taxon>Phycisphaerae</taxon>
        <taxon>Tepidisphaerales</taxon>
        <taxon>Tepidisphaeraceae</taxon>
        <taxon>Humisphaera</taxon>
    </lineage>
</organism>
<evidence type="ECO:0000313" key="1">
    <source>
        <dbReference type="EMBL" id="QOV88430.1"/>
    </source>
</evidence>
<evidence type="ECO:0000313" key="2">
    <source>
        <dbReference type="Proteomes" id="UP000593765"/>
    </source>
</evidence>
<name>A0A7M2WVB4_9BACT</name>
<dbReference type="EMBL" id="CP063458">
    <property type="protein sequence ID" value="QOV88430.1"/>
    <property type="molecule type" value="Genomic_DNA"/>
</dbReference>
<keyword evidence="2" id="KW-1185">Reference proteome</keyword>
<accession>A0A7M2WVB4</accession>
<protein>
    <submittedName>
        <fullName evidence="1">Uncharacterized protein</fullName>
    </submittedName>
</protein>
<dbReference type="AlphaFoldDB" id="A0A7M2WVB4"/>
<dbReference type="Gene3D" id="1.10.10.60">
    <property type="entry name" value="Homeodomain-like"/>
    <property type="match status" value="1"/>
</dbReference>
<dbReference type="Proteomes" id="UP000593765">
    <property type="component" value="Chromosome"/>
</dbReference>
<reference evidence="1 2" key="1">
    <citation type="submission" date="2020-10" db="EMBL/GenBank/DDBJ databases">
        <title>Wide distribution of Phycisphaera-like planctomycetes from WD2101 soil group in peatlands and genome analysis of the first cultivated representative.</title>
        <authorList>
            <person name="Dedysh S.N."/>
            <person name="Beletsky A.V."/>
            <person name="Ivanova A."/>
            <person name="Kulichevskaya I.S."/>
            <person name="Suzina N.E."/>
            <person name="Philippov D.A."/>
            <person name="Rakitin A.L."/>
            <person name="Mardanov A.V."/>
            <person name="Ravin N.V."/>
        </authorList>
    </citation>
    <scope>NUCLEOTIDE SEQUENCE [LARGE SCALE GENOMIC DNA]</scope>
    <source>
        <strain evidence="1 2">M1803</strain>
    </source>
</reference>
<dbReference type="RefSeq" id="WP_206291413.1">
    <property type="nucleotide sequence ID" value="NZ_CP063458.1"/>
</dbReference>
<dbReference type="KEGG" id="hbs:IPV69_19570"/>
<gene>
    <name evidence="1" type="ORF">IPV69_19570</name>
</gene>
<sequence length="160" mass="18696">MTETPDDNLWMTRLTESERLELLRKRRIVQWWEEARQEGKRNGRREPEVTAGFLLMVSAIGWELSRSTLFGWRRSYLANGLRGLHDERSAAVSGQEDYHPFLAELRRRYLGGGLLSARVCYQLTVDEAKSKKWAVPTLRYCRRFLNAVVLPALRREKGTD</sequence>